<dbReference type="Pfam" id="PF02001">
    <property type="entry name" value="DUF134"/>
    <property type="match status" value="1"/>
</dbReference>
<protein>
    <recommendedName>
        <fullName evidence="2">UPF0251 protein COT24_00555</fullName>
    </recommendedName>
</protein>
<evidence type="ECO:0000313" key="4">
    <source>
        <dbReference type="Proteomes" id="UP000231542"/>
    </source>
</evidence>
<evidence type="ECO:0000256" key="1">
    <source>
        <dbReference type="ARBA" id="ARBA00009350"/>
    </source>
</evidence>
<evidence type="ECO:0000313" key="3">
    <source>
        <dbReference type="EMBL" id="PIS43024.1"/>
    </source>
</evidence>
<sequence>MPRPRLCRRIRFNPHVTYFKPRGVPLRHLEIVDLSLEELEALRLKNILNLEQTEAAEKMNTSQSTFQRILASVHKKIADALINGKAIRVLEKK</sequence>
<comment type="caution">
    <text evidence="3">The sequence shown here is derived from an EMBL/GenBank/DDBJ whole genome shotgun (WGS) entry which is preliminary data.</text>
</comment>
<organism evidence="3 4">
    <name type="scientific">Candidatus Kerfeldbacteria bacterium CG08_land_8_20_14_0_20_40_16</name>
    <dbReference type="NCBI Taxonomy" id="2014244"/>
    <lineage>
        <taxon>Bacteria</taxon>
        <taxon>Candidatus Kerfeldiibacteriota</taxon>
    </lineage>
</organism>
<dbReference type="AlphaFoldDB" id="A0A2H0YX03"/>
<dbReference type="InterPro" id="IPR002852">
    <property type="entry name" value="UPF0251"/>
</dbReference>
<evidence type="ECO:0000256" key="2">
    <source>
        <dbReference type="HAMAP-Rule" id="MF_00674"/>
    </source>
</evidence>
<comment type="similarity">
    <text evidence="1 2">Belongs to the UPF0251 family.</text>
</comment>
<dbReference type="HAMAP" id="MF_00674">
    <property type="entry name" value="UPF0251"/>
    <property type="match status" value="1"/>
</dbReference>
<dbReference type="PANTHER" id="PTHR37478:SF2">
    <property type="entry name" value="UPF0251 PROTEIN TK0562"/>
    <property type="match status" value="1"/>
</dbReference>
<reference evidence="3 4" key="1">
    <citation type="submission" date="2017-09" db="EMBL/GenBank/DDBJ databases">
        <title>Depth-based differentiation of microbial function through sediment-hosted aquifers and enrichment of novel symbionts in the deep terrestrial subsurface.</title>
        <authorList>
            <person name="Probst A.J."/>
            <person name="Ladd B."/>
            <person name="Jarett J.K."/>
            <person name="Geller-Mcgrath D.E."/>
            <person name="Sieber C.M."/>
            <person name="Emerson J.B."/>
            <person name="Anantharaman K."/>
            <person name="Thomas B.C."/>
            <person name="Malmstrom R."/>
            <person name="Stieglmeier M."/>
            <person name="Klingl A."/>
            <person name="Woyke T."/>
            <person name="Ryan C.M."/>
            <person name="Banfield J.F."/>
        </authorList>
    </citation>
    <scope>NUCLEOTIDE SEQUENCE [LARGE SCALE GENOMIC DNA]</scope>
    <source>
        <strain evidence="3">CG08_land_8_20_14_0_20_40_16</strain>
    </source>
</reference>
<name>A0A2H0YX03_9BACT</name>
<proteinExistence type="inferred from homology"/>
<dbReference type="EMBL" id="PEXU01000006">
    <property type="protein sequence ID" value="PIS43024.1"/>
    <property type="molecule type" value="Genomic_DNA"/>
</dbReference>
<gene>
    <name evidence="3" type="ORF">COT24_00555</name>
</gene>
<dbReference type="Proteomes" id="UP000231542">
    <property type="component" value="Unassembled WGS sequence"/>
</dbReference>
<accession>A0A2H0YX03</accession>
<dbReference type="PANTHER" id="PTHR37478">
    <property type="match status" value="1"/>
</dbReference>